<evidence type="ECO:0000313" key="3">
    <source>
        <dbReference type="RefSeq" id="XP_025422871.1"/>
    </source>
</evidence>
<dbReference type="Proteomes" id="UP000694846">
    <property type="component" value="Unplaced"/>
</dbReference>
<dbReference type="AlphaFoldDB" id="A0A2S2Q8I3"/>
<dbReference type="GeneID" id="112692414"/>
<dbReference type="RefSeq" id="XP_025422871.1">
    <property type="nucleotide sequence ID" value="XM_025567086.1"/>
</dbReference>
<sequence>MSSPSTSSVELIEQKVARFESFINDVLKESLKQIFTTLEVVNEEIMDLEQMEMTIETMTRLAADVPAGKPFKTRVNVGCDFFMQADVDVQKFMVCVGLGCYVEFTKDEALTFIRFRAKKLRDHADELRDKGARVRAQITLALNCIQQVQGL</sequence>
<keyword evidence="2" id="KW-1185">Reference proteome</keyword>
<evidence type="ECO:0000313" key="2">
    <source>
        <dbReference type="Proteomes" id="UP000694846"/>
    </source>
</evidence>
<dbReference type="EMBL" id="GGMS01004319">
    <property type="protein sequence ID" value="MBY73522.1"/>
    <property type="molecule type" value="Transcribed_RNA"/>
</dbReference>
<dbReference type="PANTHER" id="PTHR13345:SF9">
    <property type="entry name" value="PROTEIN UXT"/>
    <property type="match status" value="1"/>
</dbReference>
<dbReference type="GO" id="GO:0016592">
    <property type="term" value="C:mediator complex"/>
    <property type="evidence" value="ECO:0007669"/>
    <property type="project" value="TreeGrafter"/>
</dbReference>
<dbReference type="CDD" id="cd23158">
    <property type="entry name" value="Prefoldin_UXT"/>
    <property type="match status" value="1"/>
</dbReference>
<protein>
    <submittedName>
        <fullName evidence="1 3">Protein UXT</fullName>
    </submittedName>
</protein>
<gene>
    <name evidence="3" type="primary">LOC112692414</name>
    <name evidence="1" type="ORF">g.26402</name>
</gene>
<dbReference type="InterPro" id="IPR004127">
    <property type="entry name" value="Prefoldin_subunit_alpha"/>
</dbReference>
<dbReference type="OrthoDB" id="433124at2759"/>
<dbReference type="PANTHER" id="PTHR13345">
    <property type="entry name" value="MEDIATOR OF RNA POLYMERASE II TRANSCRIPTION SUBUNIT 10"/>
    <property type="match status" value="1"/>
</dbReference>
<organism evidence="1">
    <name type="scientific">Sipha flava</name>
    <name type="common">yellow sugarcane aphid</name>
    <dbReference type="NCBI Taxonomy" id="143950"/>
    <lineage>
        <taxon>Eukaryota</taxon>
        <taxon>Metazoa</taxon>
        <taxon>Ecdysozoa</taxon>
        <taxon>Arthropoda</taxon>
        <taxon>Hexapoda</taxon>
        <taxon>Insecta</taxon>
        <taxon>Pterygota</taxon>
        <taxon>Neoptera</taxon>
        <taxon>Paraneoptera</taxon>
        <taxon>Hemiptera</taxon>
        <taxon>Sternorrhyncha</taxon>
        <taxon>Aphidomorpha</taxon>
        <taxon>Aphidoidea</taxon>
        <taxon>Aphididae</taxon>
        <taxon>Sipha</taxon>
    </lineage>
</organism>
<dbReference type="SUPFAM" id="SSF46579">
    <property type="entry name" value="Prefoldin"/>
    <property type="match status" value="1"/>
</dbReference>
<accession>A0A2S2Q8I3</accession>
<evidence type="ECO:0000313" key="1">
    <source>
        <dbReference type="EMBL" id="MBY73522.1"/>
    </source>
</evidence>
<reference evidence="3" key="2">
    <citation type="submission" date="2025-04" db="UniProtKB">
        <authorList>
            <consortium name="RefSeq"/>
        </authorList>
    </citation>
    <scope>IDENTIFICATION</scope>
    <source>
        <tissue evidence="3">Whole body</tissue>
    </source>
</reference>
<reference evidence="1" key="1">
    <citation type="submission" date="2018-04" db="EMBL/GenBank/DDBJ databases">
        <title>Transcriptome assembly of Sipha flava.</title>
        <authorList>
            <person name="Scully E.D."/>
            <person name="Geib S.M."/>
            <person name="Palmer N.A."/>
            <person name="Koch K."/>
            <person name="Bradshaw J."/>
            <person name="Heng-Moss T."/>
            <person name="Sarath G."/>
        </authorList>
    </citation>
    <scope>NUCLEOTIDE SEQUENCE</scope>
</reference>
<dbReference type="GO" id="GO:0045944">
    <property type="term" value="P:positive regulation of transcription by RNA polymerase II"/>
    <property type="evidence" value="ECO:0007669"/>
    <property type="project" value="TreeGrafter"/>
</dbReference>
<dbReference type="InterPro" id="IPR009053">
    <property type="entry name" value="Prefoldin"/>
</dbReference>
<proteinExistence type="predicted"/>
<dbReference type="CTD" id="8409"/>
<dbReference type="Gene3D" id="1.10.287.370">
    <property type="match status" value="1"/>
</dbReference>
<dbReference type="Pfam" id="PF02996">
    <property type="entry name" value="Prefoldin"/>
    <property type="match status" value="1"/>
</dbReference>
<dbReference type="GO" id="GO:0003712">
    <property type="term" value="F:transcription coregulator activity"/>
    <property type="evidence" value="ECO:0007669"/>
    <property type="project" value="TreeGrafter"/>
</dbReference>
<name>A0A2S2Q8I3_9HEMI</name>